<feature type="transmembrane region" description="Helical" evidence="6">
    <location>
        <begin position="24"/>
        <end position="47"/>
    </location>
</feature>
<keyword evidence="9" id="KW-1185">Reference proteome</keyword>
<evidence type="ECO:0000256" key="2">
    <source>
        <dbReference type="ARBA" id="ARBA00022475"/>
    </source>
</evidence>
<evidence type="ECO:0000256" key="6">
    <source>
        <dbReference type="SAM" id="Phobius"/>
    </source>
</evidence>
<accession>A0A2M9D7K9</accession>
<evidence type="ECO:0000256" key="4">
    <source>
        <dbReference type="ARBA" id="ARBA00022989"/>
    </source>
</evidence>
<dbReference type="AlphaFoldDB" id="A0A2M9D7K9"/>
<dbReference type="GO" id="GO:0005886">
    <property type="term" value="C:plasma membrane"/>
    <property type="evidence" value="ECO:0007669"/>
    <property type="project" value="UniProtKB-SubCell"/>
</dbReference>
<keyword evidence="3 6" id="KW-0812">Transmembrane</keyword>
<evidence type="ECO:0000256" key="3">
    <source>
        <dbReference type="ARBA" id="ARBA00022692"/>
    </source>
</evidence>
<dbReference type="EMBL" id="PGFH01000001">
    <property type="protein sequence ID" value="PJJ81650.1"/>
    <property type="molecule type" value="Genomic_DNA"/>
</dbReference>
<evidence type="ECO:0000256" key="1">
    <source>
        <dbReference type="ARBA" id="ARBA00004651"/>
    </source>
</evidence>
<keyword evidence="2" id="KW-1003">Cell membrane</keyword>
<dbReference type="RefSeq" id="WP_229820325.1">
    <property type="nucleotide sequence ID" value="NZ_BMZU01000001.1"/>
</dbReference>
<evidence type="ECO:0000313" key="8">
    <source>
        <dbReference type="EMBL" id="PJJ81650.1"/>
    </source>
</evidence>
<reference evidence="8 9" key="1">
    <citation type="submission" date="2017-11" db="EMBL/GenBank/DDBJ databases">
        <title>Genomic Encyclopedia of Archaeal and Bacterial Type Strains, Phase II (KMG-II): From Individual Species to Whole Genera.</title>
        <authorList>
            <person name="Goeker M."/>
        </authorList>
    </citation>
    <scope>NUCLEOTIDE SEQUENCE [LARGE SCALE GENOMIC DNA]</scope>
    <source>
        <strain evidence="8 9">DSM 16400</strain>
    </source>
</reference>
<feature type="domain" description="Cardiolipin synthase N-terminal" evidence="7">
    <location>
        <begin position="39"/>
        <end position="81"/>
    </location>
</feature>
<dbReference type="InterPro" id="IPR027379">
    <property type="entry name" value="CLS_N"/>
</dbReference>
<dbReference type="Pfam" id="PF13396">
    <property type="entry name" value="PLDc_N"/>
    <property type="match status" value="1"/>
</dbReference>
<gene>
    <name evidence="8" type="ORF">CLV85_0827</name>
</gene>
<keyword evidence="5 6" id="KW-0472">Membrane</keyword>
<dbReference type="Proteomes" id="UP000231742">
    <property type="component" value="Unassembled WGS sequence"/>
</dbReference>
<organism evidence="8 9">
    <name type="scientific">Salinibacterium amurskyense</name>
    <dbReference type="NCBI Taxonomy" id="205941"/>
    <lineage>
        <taxon>Bacteria</taxon>
        <taxon>Bacillati</taxon>
        <taxon>Actinomycetota</taxon>
        <taxon>Actinomycetes</taxon>
        <taxon>Micrococcales</taxon>
        <taxon>Microbacteriaceae</taxon>
        <taxon>Salinibacterium</taxon>
    </lineage>
</organism>
<name>A0A2M9D7K9_9MICO</name>
<evidence type="ECO:0000313" key="9">
    <source>
        <dbReference type="Proteomes" id="UP000231742"/>
    </source>
</evidence>
<evidence type="ECO:0000259" key="7">
    <source>
        <dbReference type="Pfam" id="PF13396"/>
    </source>
</evidence>
<feature type="transmembrane region" description="Helical" evidence="6">
    <location>
        <begin position="59"/>
        <end position="79"/>
    </location>
</feature>
<sequence length="86" mass="9406">MLDRIGLAATLVAPKREVVMPEPILWTVIAIVAMVGYFALIVVALSQVFRSTMPANTKLLWLIVILIAPFIGSLIWFAVGRNSALL</sequence>
<comment type="subcellular location">
    <subcellularLocation>
        <location evidence="1">Cell membrane</location>
        <topology evidence="1">Multi-pass membrane protein</topology>
    </subcellularLocation>
</comment>
<evidence type="ECO:0000256" key="5">
    <source>
        <dbReference type="ARBA" id="ARBA00023136"/>
    </source>
</evidence>
<keyword evidence="4 6" id="KW-1133">Transmembrane helix</keyword>
<comment type="caution">
    <text evidence="8">The sequence shown here is derived from an EMBL/GenBank/DDBJ whole genome shotgun (WGS) entry which is preliminary data.</text>
</comment>
<protein>
    <submittedName>
        <fullName evidence="8">Phospholipase D-like protein</fullName>
    </submittedName>
</protein>
<proteinExistence type="predicted"/>